<evidence type="ECO:0000256" key="1">
    <source>
        <dbReference type="SAM" id="MobiDB-lite"/>
    </source>
</evidence>
<gene>
    <name evidence="2" type="ORF">GCM10017781_31170</name>
</gene>
<reference evidence="3" key="1">
    <citation type="journal article" date="2019" name="Int. J. Syst. Evol. Microbiol.">
        <title>The Global Catalogue of Microorganisms (GCM) 10K type strain sequencing project: providing services to taxonomists for standard genome sequencing and annotation.</title>
        <authorList>
            <consortium name="The Broad Institute Genomics Platform"/>
            <consortium name="The Broad Institute Genome Sequencing Center for Infectious Disease"/>
            <person name="Wu L."/>
            <person name="Ma J."/>
        </authorList>
    </citation>
    <scope>NUCLEOTIDE SEQUENCE [LARGE SCALE GENOMIC DNA]</scope>
    <source>
        <strain evidence="3">CGMCC 1.18437</strain>
    </source>
</reference>
<sequence length="131" mass="13744">MLPGRPVGRGCRVPGGTVSSPARPPLLLVPPSAASEPTDRQRQLYAAAAAQIEAAPEFAALHGAAPSRAEVNVGLPDTQRGYLYLRYDVPGGTPQEFWAHVGRAARLNWRTGQVTVPLDTPPASTAAGRTP</sequence>
<proteinExistence type="predicted"/>
<comment type="caution">
    <text evidence="2">The sequence shown here is derived from an EMBL/GenBank/DDBJ whole genome shotgun (WGS) entry which is preliminary data.</text>
</comment>
<accession>A0ABQ3JSI5</accession>
<evidence type="ECO:0000313" key="3">
    <source>
        <dbReference type="Proteomes" id="UP000619376"/>
    </source>
</evidence>
<dbReference type="Proteomes" id="UP000619376">
    <property type="component" value="Unassembled WGS sequence"/>
</dbReference>
<protein>
    <submittedName>
        <fullName evidence="2">Uncharacterized protein</fullName>
    </submittedName>
</protein>
<feature type="region of interest" description="Disordered" evidence="1">
    <location>
        <begin position="1"/>
        <end position="25"/>
    </location>
</feature>
<feature type="compositionally biased region" description="Low complexity" evidence="1">
    <location>
        <begin position="1"/>
        <end position="21"/>
    </location>
</feature>
<evidence type="ECO:0000313" key="2">
    <source>
        <dbReference type="EMBL" id="GHF52573.1"/>
    </source>
</evidence>
<keyword evidence="3" id="KW-1185">Reference proteome</keyword>
<organism evidence="2 3">
    <name type="scientific">Deinococcus metalli</name>
    <dbReference type="NCBI Taxonomy" id="1141878"/>
    <lineage>
        <taxon>Bacteria</taxon>
        <taxon>Thermotogati</taxon>
        <taxon>Deinococcota</taxon>
        <taxon>Deinococci</taxon>
        <taxon>Deinococcales</taxon>
        <taxon>Deinococcaceae</taxon>
        <taxon>Deinococcus</taxon>
    </lineage>
</organism>
<dbReference type="EMBL" id="BNAJ01000008">
    <property type="protein sequence ID" value="GHF52573.1"/>
    <property type="molecule type" value="Genomic_DNA"/>
</dbReference>
<name>A0ABQ3JSI5_9DEIO</name>